<dbReference type="Proteomes" id="UP000189310">
    <property type="component" value="Unassembled WGS sequence"/>
</dbReference>
<comment type="caution">
    <text evidence="1">The sequence shown here is derived from an EMBL/GenBank/DDBJ whole genome shotgun (WGS) entry which is preliminary data.</text>
</comment>
<accession>A0ABX3ITH4</accession>
<proteinExistence type="predicted"/>
<dbReference type="EMBL" id="MTLN01000004">
    <property type="protein sequence ID" value="ONN71682.1"/>
    <property type="molecule type" value="Genomic_DNA"/>
</dbReference>
<dbReference type="RefSeq" id="WP_077171664.1">
    <property type="nucleotide sequence ID" value="NZ_MTLN01000004.1"/>
</dbReference>
<protein>
    <submittedName>
        <fullName evidence="1">Uncharacterized protein</fullName>
    </submittedName>
</protein>
<gene>
    <name evidence="1" type="ORF">BVL52_08540</name>
</gene>
<name>A0ABX3ITH4_9PSED</name>
<reference evidence="1 2" key="1">
    <citation type="submission" date="2017-01" db="EMBL/GenBank/DDBJ databases">
        <title>Pseudomonas psychrotolerans genome sequencing and assembly.</title>
        <authorList>
            <person name="Vyas B."/>
            <person name="Mayilraj S."/>
        </authorList>
    </citation>
    <scope>NUCLEOTIDE SEQUENCE [LARGE SCALE GENOMIC DNA]</scope>
    <source>
        <strain evidence="1 2">SDS18</strain>
    </source>
</reference>
<evidence type="ECO:0000313" key="1">
    <source>
        <dbReference type="EMBL" id="ONN71682.1"/>
    </source>
</evidence>
<keyword evidence="2" id="KW-1185">Reference proteome</keyword>
<evidence type="ECO:0000313" key="2">
    <source>
        <dbReference type="Proteomes" id="UP000189310"/>
    </source>
</evidence>
<sequence>MTFETWYKQKYPDGLGSGAMGAAFREVAQASWEAGRAASRRPIAIIQRSGNSWNVFEQRYNDDRTERNDRFIRGGFVTSVDATSWARSNGYEEEV</sequence>
<organism evidence="1 2">
    <name type="scientific">Pseudomonas oryzihabitans</name>
    <dbReference type="NCBI Taxonomy" id="47885"/>
    <lineage>
        <taxon>Bacteria</taxon>
        <taxon>Pseudomonadati</taxon>
        <taxon>Pseudomonadota</taxon>
        <taxon>Gammaproteobacteria</taxon>
        <taxon>Pseudomonadales</taxon>
        <taxon>Pseudomonadaceae</taxon>
        <taxon>Pseudomonas</taxon>
    </lineage>
</organism>